<organism evidence="1 2">
    <name type="scientific">Variovorax paradoxus</name>
    <dbReference type="NCBI Taxonomy" id="34073"/>
    <lineage>
        <taxon>Bacteria</taxon>
        <taxon>Pseudomonadati</taxon>
        <taxon>Pseudomonadota</taxon>
        <taxon>Betaproteobacteria</taxon>
        <taxon>Burkholderiales</taxon>
        <taxon>Comamonadaceae</taxon>
        <taxon>Variovorax</taxon>
    </lineage>
</organism>
<dbReference type="EMBL" id="CP046622">
    <property type="protein sequence ID" value="QGW81936.1"/>
    <property type="molecule type" value="Genomic_DNA"/>
</dbReference>
<proteinExistence type="predicted"/>
<reference evidence="1 2" key="1">
    <citation type="submission" date="2019-12" db="EMBL/GenBank/DDBJ databases">
        <title>Hybrid Genome Assemblies of two High G+C Isolates from Undergraduate Microbiology Courses.</title>
        <authorList>
            <person name="Ne Ville C.J."/>
            <person name="Enright D."/>
            <person name="Hernandez I."/>
            <person name="Dodsworth J."/>
            <person name="Orwin P.M."/>
        </authorList>
    </citation>
    <scope>NUCLEOTIDE SEQUENCE [LARGE SCALE GENOMIC DNA]</scope>
    <source>
        <strain evidence="1 2">CSUSB</strain>
    </source>
</reference>
<dbReference type="OrthoDB" id="9903251at2"/>
<accession>A0A6I6HAT8</accession>
<sequence>MKSPAALLAKLHRTLEETYALERETGFLRLDAMRSDATFWVAEQLASGASLDLLEASPDWLVDELYEWVTVFRRDGRFGFVSNLGEVDHSALFALVAAKLPAKRV</sequence>
<dbReference type="RefSeq" id="WP_157613319.1">
    <property type="nucleotide sequence ID" value="NZ_CP046622.1"/>
</dbReference>
<gene>
    <name evidence="1" type="ORF">GOQ09_10180</name>
</gene>
<dbReference type="AlphaFoldDB" id="A0A6I6HAT8"/>
<evidence type="ECO:0000313" key="1">
    <source>
        <dbReference type="EMBL" id="QGW81936.1"/>
    </source>
</evidence>
<dbReference type="Proteomes" id="UP000425817">
    <property type="component" value="Chromosome"/>
</dbReference>
<evidence type="ECO:0000313" key="2">
    <source>
        <dbReference type="Proteomes" id="UP000425817"/>
    </source>
</evidence>
<protein>
    <submittedName>
        <fullName evidence="1">Uncharacterized protein</fullName>
    </submittedName>
</protein>
<name>A0A6I6HAT8_VARPD</name>